<dbReference type="EMBL" id="JAPWIE010000011">
    <property type="protein sequence ID" value="MCZ4553683.1"/>
    <property type="molecule type" value="Genomic_DNA"/>
</dbReference>
<sequence>MDNNTPITIAAPANLIAALPAFLGFIPTEAVVVVALTDGEVLFVARHDIAAISYAAPTILDAARHHHATSVIIVAIASDPETGAIAATGTAHTAELMGIEITHVLHTPSCEEGNQWADLRTNEAGLTEDYRTTTLALTRSVQSGRTIAGSRENLRDLFTLDDTADIDTPRTLLDITRELYAVINRDDTATAELAAHIGSAVTENITYRDALITVASHNYPAAAATFIQLANALRDEKRAAVLTLVVAAAALAGNGALANVAVEDAERSTIELPPLMTLIDSAMRAGVSPAQLAQVVPTPEVARDTIGGDYTT</sequence>
<dbReference type="RefSeq" id="WP_301574373.1">
    <property type="nucleotide sequence ID" value="NZ_JAPWIE010000011.1"/>
</dbReference>
<reference evidence="1" key="1">
    <citation type="submission" date="2022-12" db="EMBL/GenBank/DDBJ databases">
        <authorList>
            <person name="Krivoruchko A.V."/>
            <person name="Elkin A."/>
        </authorList>
    </citation>
    <scope>NUCLEOTIDE SEQUENCE</scope>
    <source>
        <strain evidence="1">IEGM 1388</strain>
    </source>
</reference>
<protein>
    <submittedName>
        <fullName evidence="1">DUF4192 family protein</fullName>
    </submittedName>
</protein>
<dbReference type="Pfam" id="PF13830">
    <property type="entry name" value="DUF4192"/>
    <property type="match status" value="2"/>
</dbReference>
<evidence type="ECO:0000313" key="2">
    <source>
        <dbReference type="Proteomes" id="UP001067235"/>
    </source>
</evidence>
<dbReference type="InterPro" id="IPR025447">
    <property type="entry name" value="DUF4192"/>
</dbReference>
<comment type="caution">
    <text evidence="1">The sequence shown here is derived from an EMBL/GenBank/DDBJ whole genome shotgun (WGS) entry which is preliminary data.</text>
</comment>
<dbReference type="Proteomes" id="UP001067235">
    <property type="component" value="Unassembled WGS sequence"/>
</dbReference>
<gene>
    <name evidence="1" type="ORF">O4213_27090</name>
</gene>
<name>A0ABT4N329_GORRU</name>
<organism evidence="1 2">
    <name type="scientific">Gordonia rubripertincta</name>
    <name type="common">Rhodococcus corallinus</name>
    <dbReference type="NCBI Taxonomy" id="36822"/>
    <lineage>
        <taxon>Bacteria</taxon>
        <taxon>Bacillati</taxon>
        <taxon>Actinomycetota</taxon>
        <taxon>Actinomycetes</taxon>
        <taxon>Mycobacteriales</taxon>
        <taxon>Gordoniaceae</taxon>
        <taxon>Gordonia</taxon>
    </lineage>
</organism>
<accession>A0ABT4N329</accession>
<evidence type="ECO:0000313" key="1">
    <source>
        <dbReference type="EMBL" id="MCZ4553683.1"/>
    </source>
</evidence>
<keyword evidence="2" id="KW-1185">Reference proteome</keyword>
<proteinExistence type="predicted"/>